<dbReference type="HOGENOM" id="CLU_142891_0_0_4"/>
<dbReference type="KEGG" id="cvi:CV_1954"/>
<proteinExistence type="predicted"/>
<name>Q7NWM9_CHRVO</name>
<gene>
    <name evidence="1" type="ordered locus">CV_1954</name>
</gene>
<dbReference type="AlphaFoldDB" id="Q7NWM9"/>
<dbReference type="STRING" id="243365.CV_1954"/>
<dbReference type="Proteomes" id="UP000001424">
    <property type="component" value="Chromosome"/>
</dbReference>
<dbReference type="eggNOG" id="COG3741">
    <property type="taxonomic scope" value="Bacteria"/>
</dbReference>
<evidence type="ECO:0000313" key="2">
    <source>
        <dbReference type="Proteomes" id="UP000001424"/>
    </source>
</evidence>
<protein>
    <submittedName>
        <fullName evidence="1">Uncharacterized protein</fullName>
    </submittedName>
</protein>
<keyword evidence="2" id="KW-1185">Reference proteome</keyword>
<reference evidence="1 2" key="1">
    <citation type="journal article" date="2003" name="Proc. Natl. Acad. Sci. U.S.A.">
        <title>The complete genome sequence of Chromobacterium violaceum reveals remarkable and exploitable bacterial adaptability.</title>
        <authorList>
            <person name="Vasconcelos A.T.R."/>
            <person name="de Almeida D.F."/>
            <person name="Almeida F.C."/>
            <person name="de Almeida L.G.P."/>
            <person name="de Almeida R."/>
            <person name="Goncalves J.A.A."/>
            <person name="Andrade E.M."/>
            <person name="Antonio R.V."/>
            <person name="Araripe J."/>
            <person name="de Araujo M.F.F."/>
            <person name="Filho S.A."/>
            <person name="Azevedo V."/>
            <person name="Batista A.J."/>
            <person name="Bataus L.A.M."/>
            <person name="Batista J.S."/>
            <person name="Belo A."/>
            <person name="vander Berg C."/>
            <person name="Blamey J."/>
            <person name="Bogo M."/>
            <person name="Bonato S."/>
            <person name="Bordignon J."/>
            <person name="Brito C.A."/>
            <person name="Brocchi M."/>
            <person name="Burity H.A."/>
            <person name="Camargo A.A."/>
            <person name="Cardoso D.D.P."/>
            <person name="Carneiro N.P."/>
            <person name="Carraro D.M."/>
            <person name="Carvalho C.M.B."/>
            <person name="Cascardo J.C.M."/>
            <person name="Cavada B.S."/>
            <person name="Chueire L.M.O."/>
            <person name="Pasa T.B.C."/>
            <person name="Duran N."/>
            <person name="Fagundes N."/>
            <person name="Falcao C.L."/>
            <person name="Fantinatti F."/>
            <person name="Farias I.P."/>
            <person name="Felipe M.S.S."/>
            <person name="Ferrari L.P."/>
            <person name="Ferro J.A."/>
            <person name="Ferro M.I.T."/>
            <person name="Franco G.R."/>
            <person name="Freitas N.S.A."/>
            <person name="Furlan L.R."/>
            <person name="Gazzinelli R.T."/>
            <person name="Gomes E.A."/>
            <person name="Goncalves P.R."/>
            <person name="Grangeiro T.B."/>
            <person name="Grattapaglia D."/>
            <person name="Grisard E.C."/>
            <person name="Guimaraes C.T."/>
            <person name="Hanna E.S."/>
            <person name="Hungria M."/>
            <person name="Jardim S.N."/>
            <person name="Laurino J."/>
            <person name="Leoi L.C.T."/>
            <person name="Fassarella L."/>
            <person name="Lima A."/>
            <person name="Loureiro M.F."/>
            <person name="Lyra M.C.P."/>
            <person name="Macedo M."/>
            <person name="Madeira H.M.F."/>
            <person name="Manfio G.P."/>
            <person name="Maranhao A.Q."/>
            <person name="Martins W.S."/>
            <person name="di Mauro S.M.Z."/>
            <person name="de Medeiros S.R.B."/>
            <person name="Meissner R.D.V."/>
            <person name="Menck C.F.M."/>
            <person name="Moreira M.A.M."/>
            <person name="Nascimento F.F."/>
            <person name="Nicolas M.F."/>
            <person name="Oliveira J.G."/>
            <person name="Oliveira S.C."/>
            <person name="Paixao R.F.C."/>
            <person name="Parente J.A."/>
            <person name="Pedrosa F.O."/>
            <person name="Pena S.J.D."/>
            <person name="Perreira J.O."/>
            <person name="Perreira M."/>
            <person name="Pinto L.S.R.C."/>
            <person name="Pinto L.S."/>
            <person name="Porto J.I.R."/>
            <person name="Potrich D.P."/>
            <person name="Neto C.E.R."/>
            <person name="Reis A.M.M."/>
            <person name="Rigo L.U."/>
            <person name="Rondinelli E."/>
            <person name="dos Santos E.B.P."/>
            <person name="Santos F.R."/>
            <person name="Schneider M.P.C."/>
            <person name="Seuanez H.N."/>
            <person name="Silva A.M.R."/>
            <person name="da Silva A.L.C."/>
            <person name="Silva D.W."/>
            <person name="Silva R."/>
            <person name="Simoes I.C."/>
            <person name="Simon D."/>
            <person name="Soares C.M.A."/>
            <person name="Soares R.B.A."/>
            <person name="Souza E.M."/>
            <person name="Souza K.R.L."/>
            <person name="Souza R.C."/>
            <person name="Steffens M.B.R."/>
            <person name="Steindel M."/>
            <person name="Teixeira S.R."/>
            <person name="Urmenyi T."/>
            <person name="Vettore A."/>
            <person name="Wassem R."/>
            <person name="Zaha A."/>
            <person name="Simpson A.J.G."/>
        </authorList>
    </citation>
    <scope>NUCLEOTIDE SEQUENCE [LARGE SCALE GENOMIC DNA]</scope>
    <source>
        <strain evidence="2">ATCC 12472 / DSM 30191 / JCM 1249 / NBRC 12614 / NCIMB 9131 / NCTC 9757</strain>
    </source>
</reference>
<accession>Q7NWM9</accession>
<evidence type="ECO:0000313" key="1">
    <source>
        <dbReference type="EMBL" id="AAQ59626.1"/>
    </source>
</evidence>
<sequence length="147" mass="16618">MHLRSVCTMEHQVFLRKLETNALPASDFNHQAHLYAAWGYRREYPAPEAAARCAHALSRFAMANGAATKYNHTLTMALLAIAYSRVESSPELMEDWPAFLCRCGDLVENARAVLEQYYSAERLQTDSARKAFVKPDREPLPVSCLLN</sequence>
<dbReference type="EMBL" id="AE016825">
    <property type="protein sequence ID" value="AAQ59626.1"/>
    <property type="molecule type" value="Genomic_DNA"/>
</dbReference>
<organism evidence="1 2">
    <name type="scientific">Chromobacterium violaceum (strain ATCC 12472 / DSM 30191 / JCM 1249 / CCUG 213 / NBRC 12614 / NCIMB 9131 / NCTC 9757 / MK)</name>
    <dbReference type="NCBI Taxonomy" id="243365"/>
    <lineage>
        <taxon>Bacteria</taxon>
        <taxon>Pseudomonadati</taxon>
        <taxon>Pseudomonadota</taxon>
        <taxon>Betaproteobacteria</taxon>
        <taxon>Neisseriales</taxon>
        <taxon>Chromobacteriaceae</taxon>
        <taxon>Chromobacterium</taxon>
    </lineage>
</organism>